<dbReference type="NCBIfam" id="NF005559">
    <property type="entry name" value="PRK07231.1"/>
    <property type="match status" value="1"/>
</dbReference>
<dbReference type="SUPFAM" id="SSF51735">
    <property type="entry name" value="NAD(P)-binding Rossmann-fold domains"/>
    <property type="match status" value="1"/>
</dbReference>
<dbReference type="InterPro" id="IPR002347">
    <property type="entry name" value="SDR_fam"/>
</dbReference>
<sequence>MDLHLEQKRVLVTGGSSGLGAAIVKAFADAGARVAINYRSKPEAAAALADACRHTAAGRPITVHADIADAQAVDGMFEALDQAWGGIDVLVNNAGIDGEHALAWEADAQAWGRVIDVNLKGAFLCAHHALRRMVPQRSGVILNTTSVHETIAWSGYSAYCASKAGLTMMGRTLAQEAAPHGVRVLSLAPGAIRTPINRDVWEDPEGHADLMRKIPLGRMGEPEDIADMAVVLASHAARYMTGTTVFVDGGMTDYPDFAHGG</sequence>
<keyword evidence="4" id="KW-1185">Reference proteome</keyword>
<dbReference type="RefSeq" id="WP_017760777.1">
    <property type="nucleotide sequence ID" value="NZ_QQAV01000005.1"/>
</dbReference>
<comment type="caution">
    <text evidence="3">The sequence shown here is derived from an EMBL/GenBank/DDBJ whole genome shotgun (WGS) entry which is preliminary data.</text>
</comment>
<reference evidence="3 4" key="1">
    <citation type="submission" date="2018-07" db="EMBL/GenBank/DDBJ databases">
        <title>Genomic Encyclopedia of Type Strains, Phase IV (KMG-IV): sequencing the most valuable type-strain genomes for metagenomic binning, comparative biology and taxonomic classification.</title>
        <authorList>
            <person name="Goeker M."/>
        </authorList>
    </citation>
    <scope>NUCLEOTIDE SEQUENCE [LARGE SCALE GENOMIC DNA]</scope>
    <source>
        <strain evidence="3 4">DSM 21352</strain>
    </source>
</reference>
<evidence type="ECO:0000313" key="4">
    <source>
        <dbReference type="Proteomes" id="UP000255265"/>
    </source>
</evidence>
<dbReference type="STRING" id="433924.NS331_09675"/>
<dbReference type="PRINTS" id="PR00080">
    <property type="entry name" value="SDRFAMILY"/>
</dbReference>
<name>A0A370FIY2_9BURK</name>
<dbReference type="Gene3D" id="3.40.50.720">
    <property type="entry name" value="NAD(P)-binding Rossmann-like Domain"/>
    <property type="match status" value="1"/>
</dbReference>
<dbReference type="NCBIfam" id="NF009466">
    <property type="entry name" value="PRK12826.1-2"/>
    <property type="match status" value="1"/>
</dbReference>
<keyword evidence="2" id="KW-0560">Oxidoreductase</keyword>
<evidence type="ECO:0000313" key="3">
    <source>
        <dbReference type="EMBL" id="RDI24177.1"/>
    </source>
</evidence>
<proteinExistence type="inferred from homology"/>
<dbReference type="EMBL" id="QQAV01000005">
    <property type="protein sequence ID" value="RDI24177.1"/>
    <property type="molecule type" value="Genomic_DNA"/>
</dbReference>
<dbReference type="PANTHER" id="PTHR43639">
    <property type="entry name" value="OXIDOREDUCTASE, SHORT-CHAIN DEHYDROGENASE/REDUCTASE FAMILY (AFU_ORTHOLOGUE AFUA_5G02870)"/>
    <property type="match status" value="1"/>
</dbReference>
<organism evidence="3 4">
    <name type="scientific">Pseudacidovorax intermedius</name>
    <dbReference type="NCBI Taxonomy" id="433924"/>
    <lineage>
        <taxon>Bacteria</taxon>
        <taxon>Pseudomonadati</taxon>
        <taxon>Pseudomonadota</taxon>
        <taxon>Betaproteobacteria</taxon>
        <taxon>Burkholderiales</taxon>
        <taxon>Comamonadaceae</taxon>
        <taxon>Pseudacidovorax</taxon>
    </lineage>
</organism>
<dbReference type="PRINTS" id="PR00081">
    <property type="entry name" value="GDHRDH"/>
</dbReference>
<dbReference type="InterPro" id="IPR036291">
    <property type="entry name" value="NAD(P)-bd_dom_sf"/>
</dbReference>
<comment type="similarity">
    <text evidence="1">Belongs to the short-chain dehydrogenases/reductases (SDR) family.</text>
</comment>
<dbReference type="OrthoDB" id="8557335at2"/>
<dbReference type="GO" id="GO:0016491">
    <property type="term" value="F:oxidoreductase activity"/>
    <property type="evidence" value="ECO:0007669"/>
    <property type="project" value="UniProtKB-KW"/>
</dbReference>
<accession>A0A370FIY2</accession>
<protein>
    <submittedName>
        <fullName evidence="3">Glucose 1-dehydrogenase/3-dehydrosphinganine reductase</fullName>
    </submittedName>
</protein>
<dbReference type="AlphaFoldDB" id="A0A370FIY2"/>
<gene>
    <name evidence="3" type="ORF">DFR41_10592</name>
</gene>
<dbReference type="PANTHER" id="PTHR43639:SF1">
    <property type="entry name" value="SHORT-CHAIN DEHYDROGENASE_REDUCTASE FAMILY PROTEIN"/>
    <property type="match status" value="1"/>
</dbReference>
<dbReference type="InterPro" id="IPR020904">
    <property type="entry name" value="Sc_DH/Rdtase_CS"/>
</dbReference>
<dbReference type="FunFam" id="3.40.50.720:FF:000084">
    <property type="entry name" value="Short-chain dehydrogenase reductase"/>
    <property type="match status" value="1"/>
</dbReference>
<dbReference type="Proteomes" id="UP000255265">
    <property type="component" value="Unassembled WGS sequence"/>
</dbReference>
<dbReference type="Pfam" id="PF13561">
    <property type="entry name" value="adh_short_C2"/>
    <property type="match status" value="1"/>
</dbReference>
<evidence type="ECO:0000256" key="2">
    <source>
        <dbReference type="ARBA" id="ARBA00023002"/>
    </source>
</evidence>
<dbReference type="PROSITE" id="PS00061">
    <property type="entry name" value="ADH_SHORT"/>
    <property type="match status" value="1"/>
</dbReference>
<evidence type="ECO:0000256" key="1">
    <source>
        <dbReference type="ARBA" id="ARBA00006484"/>
    </source>
</evidence>